<proteinExistence type="predicted"/>
<dbReference type="InterPro" id="IPR032710">
    <property type="entry name" value="NTF2-like_dom_sf"/>
</dbReference>
<evidence type="ECO:0008006" key="4">
    <source>
        <dbReference type="Google" id="ProtNLM"/>
    </source>
</evidence>
<dbReference type="EMBL" id="BRXE01000109">
    <property type="protein sequence ID" value="GLB85964.1"/>
    <property type="molecule type" value="Genomic_DNA"/>
</dbReference>
<evidence type="ECO:0000313" key="3">
    <source>
        <dbReference type="Proteomes" id="UP001064782"/>
    </source>
</evidence>
<organism evidence="2 3">
    <name type="scientific">Mycobacterium kiyosense</name>
    <dbReference type="NCBI Taxonomy" id="2871094"/>
    <lineage>
        <taxon>Bacteria</taxon>
        <taxon>Bacillati</taxon>
        <taxon>Actinomycetota</taxon>
        <taxon>Actinomycetes</taxon>
        <taxon>Mycobacteriales</taxon>
        <taxon>Mycobacteriaceae</taxon>
        <taxon>Mycobacterium</taxon>
    </lineage>
</organism>
<gene>
    <name evidence="2" type="ORF">Mkiyose1413_48280</name>
    <name evidence="1" type="ORF">SRL2020028_52200</name>
</gene>
<protein>
    <recommendedName>
        <fullName evidence="4">SnoaL-like domain-containing protein</fullName>
    </recommendedName>
</protein>
<sequence length="145" mass="16477">MTTRRVEDVIGDHTGRAHTVLQYSLVVKRLVGEAKEPGFCAESWSPLAELVAVDEFQRVGAFKEVMNWATYVEFLTGWARSAQWECEFKRITETPGRVFLELEERSAMGSFTSTVNSLSVYEFDDSDKITRIDLYLQMEPLPASA</sequence>
<dbReference type="GeneID" id="83632624"/>
<evidence type="ECO:0000313" key="1">
    <source>
        <dbReference type="EMBL" id="GLB85964.1"/>
    </source>
</evidence>
<evidence type="ECO:0000313" key="2">
    <source>
        <dbReference type="EMBL" id="GLD32945.1"/>
    </source>
</evidence>
<reference evidence="2" key="1">
    <citation type="submission" date="2022-08" db="EMBL/GenBank/DDBJ databases">
        <title>Mycobacterium kiyosense sp. nov., scotochromogenic slow-glowing species isolated from respiratory specimens.</title>
        <authorList>
            <person name="Fukano H."/>
            <person name="Kazumi Y."/>
            <person name="Sakagami N."/>
            <person name="Ato M."/>
            <person name="Mitarai S."/>
            <person name="Hoshino Y."/>
        </authorList>
    </citation>
    <scope>NUCLEOTIDE SEQUENCE</scope>
    <source>
        <strain evidence="2">1413</strain>
        <strain evidence="1">SRL2020-028</strain>
    </source>
</reference>
<dbReference type="SUPFAM" id="SSF54427">
    <property type="entry name" value="NTF2-like"/>
    <property type="match status" value="1"/>
</dbReference>
<accession>A0A9P3QBZ2</accession>
<dbReference type="AlphaFoldDB" id="A0A9P3QBZ2"/>
<dbReference type="Proteomes" id="UP001165663">
    <property type="component" value="Unassembled WGS sequence"/>
</dbReference>
<dbReference type="RefSeq" id="WP_236977662.1">
    <property type="nucleotide sequence ID" value="NZ_BRXE01000109.1"/>
</dbReference>
<keyword evidence="3" id="KW-1185">Reference proteome</keyword>
<name>A0A9P3QBZ2_9MYCO</name>
<comment type="caution">
    <text evidence="2">The sequence shown here is derived from an EMBL/GenBank/DDBJ whole genome shotgun (WGS) entry which is preliminary data.</text>
</comment>
<dbReference type="EMBL" id="BRZI01000059">
    <property type="protein sequence ID" value="GLD32945.1"/>
    <property type="molecule type" value="Genomic_DNA"/>
</dbReference>
<dbReference type="Proteomes" id="UP001064782">
    <property type="component" value="Unassembled WGS sequence"/>
</dbReference>